<evidence type="ECO:0000256" key="1">
    <source>
        <dbReference type="ARBA" id="ARBA00010879"/>
    </source>
</evidence>
<dbReference type="Pfam" id="PF02093">
    <property type="entry name" value="Gag_p30"/>
    <property type="match status" value="1"/>
</dbReference>
<dbReference type="SUPFAM" id="SSF47943">
    <property type="entry name" value="Retrovirus capsid protein, N-terminal core domain"/>
    <property type="match status" value="1"/>
</dbReference>
<dbReference type="SUPFAM" id="SSF53098">
    <property type="entry name" value="Ribonuclease H-like"/>
    <property type="match status" value="1"/>
</dbReference>
<dbReference type="EMBL" id="BAAFJT010000303">
    <property type="protein sequence ID" value="GAB0209298.1"/>
    <property type="molecule type" value="Genomic_DNA"/>
</dbReference>
<evidence type="ECO:0000313" key="5">
    <source>
        <dbReference type="EMBL" id="GAB0209298.1"/>
    </source>
</evidence>
<keyword evidence="6" id="KW-1185">Reference proteome</keyword>
<dbReference type="PANTHER" id="PTHR33064">
    <property type="entry name" value="POL PROTEIN"/>
    <property type="match status" value="1"/>
</dbReference>
<dbReference type="PROSITE" id="PS50878">
    <property type="entry name" value="RT_POL"/>
    <property type="match status" value="1"/>
</dbReference>
<dbReference type="FunFam" id="3.30.70.270:FF:000020">
    <property type="entry name" value="Transposon Tf2-6 polyprotein-like Protein"/>
    <property type="match status" value="1"/>
</dbReference>
<dbReference type="Pfam" id="PF17919">
    <property type="entry name" value="RT_RNaseH_2"/>
    <property type="match status" value="2"/>
</dbReference>
<dbReference type="Proteomes" id="UP001623348">
    <property type="component" value="Unassembled WGS sequence"/>
</dbReference>
<dbReference type="InterPro" id="IPR041577">
    <property type="entry name" value="RT_RNaseH_2"/>
</dbReference>
<comment type="caution">
    <text evidence="5">The sequence shown here is derived from an EMBL/GenBank/DDBJ whole genome shotgun (WGS) entry which is preliminary data.</text>
</comment>
<evidence type="ECO:0000259" key="4">
    <source>
        <dbReference type="PROSITE" id="PS50879"/>
    </source>
</evidence>
<evidence type="ECO:0000256" key="2">
    <source>
        <dbReference type="ARBA" id="ARBA00012180"/>
    </source>
</evidence>
<dbReference type="InterPro" id="IPR036397">
    <property type="entry name" value="RNaseH_sf"/>
</dbReference>
<dbReference type="CDD" id="cd09273">
    <property type="entry name" value="RNase_HI_RT_Bel"/>
    <property type="match status" value="1"/>
</dbReference>
<dbReference type="InterPro" id="IPR051320">
    <property type="entry name" value="Viral_Replic_Matur_Polypro"/>
</dbReference>
<protein>
    <recommendedName>
        <fullName evidence="2">ribonuclease H</fullName>
        <ecNumber evidence="2">3.1.26.4</ecNumber>
    </recommendedName>
</protein>
<organism evidence="5 6">
    <name type="scientific">Grus japonensis</name>
    <name type="common">Japanese crane</name>
    <name type="synonym">Red-crowned crane</name>
    <dbReference type="NCBI Taxonomy" id="30415"/>
    <lineage>
        <taxon>Eukaryota</taxon>
        <taxon>Metazoa</taxon>
        <taxon>Chordata</taxon>
        <taxon>Craniata</taxon>
        <taxon>Vertebrata</taxon>
        <taxon>Euteleostomi</taxon>
        <taxon>Archelosauria</taxon>
        <taxon>Archosauria</taxon>
        <taxon>Dinosauria</taxon>
        <taxon>Saurischia</taxon>
        <taxon>Theropoda</taxon>
        <taxon>Coelurosauria</taxon>
        <taxon>Aves</taxon>
        <taxon>Neognathae</taxon>
        <taxon>Neoaves</taxon>
        <taxon>Gruiformes</taxon>
        <taxon>Gruidae</taxon>
        <taxon>Grus</taxon>
    </lineage>
</organism>
<dbReference type="SUPFAM" id="SSF56672">
    <property type="entry name" value="DNA/RNA polymerases"/>
    <property type="match status" value="2"/>
</dbReference>
<dbReference type="AlphaFoldDB" id="A0ABC9YGV7"/>
<dbReference type="Gene3D" id="1.10.375.10">
    <property type="entry name" value="Human Immunodeficiency Virus Type 1 Capsid Protein"/>
    <property type="match status" value="1"/>
</dbReference>
<dbReference type="InterPro" id="IPR003036">
    <property type="entry name" value="Gag_P30"/>
</dbReference>
<dbReference type="GO" id="GO:0004523">
    <property type="term" value="F:RNA-DNA hybrid ribonuclease activity"/>
    <property type="evidence" value="ECO:0007669"/>
    <property type="project" value="UniProtKB-EC"/>
</dbReference>
<proteinExistence type="inferred from homology"/>
<dbReference type="InterPro" id="IPR008919">
    <property type="entry name" value="Retrov_capsid_N"/>
</dbReference>
<dbReference type="Pfam" id="PF00078">
    <property type="entry name" value="RVT_1"/>
    <property type="match status" value="1"/>
</dbReference>
<gene>
    <name evidence="5" type="ORF">GRJ2_003395500</name>
</gene>
<dbReference type="Gene3D" id="3.10.10.10">
    <property type="entry name" value="HIV Type 1 Reverse Transcriptase, subunit A, domain 1"/>
    <property type="match status" value="1"/>
</dbReference>
<dbReference type="InterPro" id="IPR043502">
    <property type="entry name" value="DNA/RNA_pol_sf"/>
</dbReference>
<name>A0ABC9YGV7_GRUJA</name>
<dbReference type="GO" id="GO:0006259">
    <property type="term" value="P:DNA metabolic process"/>
    <property type="evidence" value="ECO:0007669"/>
    <property type="project" value="UniProtKB-ARBA"/>
</dbReference>
<dbReference type="InterPro" id="IPR043128">
    <property type="entry name" value="Rev_trsase/Diguanyl_cyclase"/>
</dbReference>
<dbReference type="Gene3D" id="3.30.420.10">
    <property type="entry name" value="Ribonuclease H-like superfamily/Ribonuclease H"/>
    <property type="match status" value="1"/>
</dbReference>
<comment type="similarity">
    <text evidence="1">Belongs to the beta type-B retroviral polymerase family. HERV class-II K(HML-2) pol subfamily.</text>
</comment>
<reference evidence="5 6" key="1">
    <citation type="submission" date="2024-06" db="EMBL/GenBank/DDBJ databases">
        <title>The draft genome of Grus japonensis, version 3.</title>
        <authorList>
            <person name="Nabeshima K."/>
            <person name="Suzuki S."/>
            <person name="Onuma M."/>
        </authorList>
    </citation>
    <scope>NUCLEOTIDE SEQUENCE [LARGE SCALE GENOMIC DNA]</scope>
    <source>
        <strain evidence="5 6">451A</strain>
    </source>
</reference>
<dbReference type="PANTHER" id="PTHR33064:SF36">
    <property type="entry name" value="CCHC-TYPE DOMAIN-CONTAINING PROTEIN"/>
    <property type="match status" value="1"/>
</dbReference>
<feature type="domain" description="Reverse transcriptase" evidence="3">
    <location>
        <begin position="544"/>
        <end position="735"/>
    </location>
</feature>
<sequence>MHIPNYSLIVSPLYHVTWKKNDFKWGPEQRQAFQQIKQEIVHAVALGPVQAELDVKNVLYTAARENGPTWSLWQKAPGETRGRPLGFWSRGYRGSEAHYTPAEKEILAAYEGVRAASEVIGTEAQLLLAPRLPVLGWMFKERAPSTHHATDAMWRKWVALITQQARIGNPNRPGILEVITDWPEGKDFGMSPEEEVTRAEEAPPYNKLTEDEKHCALFTDGSCCIVGKHWRWKAAVWSPTCIGERCLKVKDEGRRVEERIEDYVPPLPELLEGFPKEGEYRAAGGNIPIAARTHSRTSPIIQAPLRQAMGPGGPTRIKIPFNMSDLDAWKKEVRNYWDDPSGVAKRFELIVKNQNPDWEDIDLMLDAMTETEKQLVLKTARTHVQAQITANTLAGVVDQYVPLANPNWDPNDNADYRMLKRYQDWVKFGLENAVPKAVNWSALYAVKQGRTEDPTEFLDWLRTGMRKYTTLDPSSDIEKEGTIPTKILDQVYPGVWASGTPGKAKNAKPIEIRLKPGTTPVRIKQYPLRLEDRKGVKEIIDKFLQFRLLIECESEYNTPILPVKKPDGKNYRLVQDLRAINKIVDDLHPVVANPYTLLTQLKNDQIWFTVLNLKDAFFCLPLAVESQKLFAFEWENPETGRKTQLTWTVLPQGFKNSPTIFGNQLARELETWTPPSQMGTLLQYVDDLLVATTTKEDCAQWTVSLLNFLGLSGYKVSQQKAQVIQQQVTYLGFEISGGQRELGKGRKEAICRTPLPGTAKELRTFLGMTGWCRLWIYNYGLLVKPLYQLLKDNQLKLTWTGEAKRAFEQLKTELMRAPALGLPDVSKPFWLFSHERQGIALGVLAQQLGPYKRAVAYFSKQLDEVSRGWPGCLRAVAAVILNVQEARKFTMGQKMTVMVSHTVSAVLEQKEGHRLSPSRFLKYQAILVEQDDITIVTTNIVNPASFLSGEISEPVVHDCLKTMEAVYSSHPDLKEEPLHDAEDSWYTDGSSFVKQGERQAGYAATTTLKVIEAKSLSAGTSAQKAEIIALTQALELAKGKKINIWTDSKYAFGVVHAHGAIWKERGLLTAQGKHIKHAKEILKLLEAVNLPEKVAIMHCKGYQKGNTDQEIGNKLADSEARKAAEKGKVMAALIPDGKLQIPNSDLEPDKYSKEDKKLINDLEGELQENMRTGNEIR</sequence>
<dbReference type="PROSITE" id="PS50879">
    <property type="entry name" value="RNASE_H_1"/>
    <property type="match status" value="1"/>
</dbReference>
<dbReference type="Gene3D" id="3.30.70.270">
    <property type="match status" value="3"/>
</dbReference>
<dbReference type="InterPro" id="IPR000477">
    <property type="entry name" value="RT_dom"/>
</dbReference>
<evidence type="ECO:0000313" key="6">
    <source>
        <dbReference type="Proteomes" id="UP001623348"/>
    </source>
</evidence>
<dbReference type="Pfam" id="PF00075">
    <property type="entry name" value="RNase_H"/>
    <property type="match status" value="1"/>
</dbReference>
<evidence type="ECO:0000259" key="3">
    <source>
        <dbReference type="PROSITE" id="PS50878"/>
    </source>
</evidence>
<dbReference type="Gene3D" id="3.10.20.370">
    <property type="match status" value="1"/>
</dbReference>
<dbReference type="EC" id="3.1.26.4" evidence="2"/>
<accession>A0ABC9YGV7</accession>
<dbReference type="InterPro" id="IPR012337">
    <property type="entry name" value="RNaseH-like_sf"/>
</dbReference>
<dbReference type="InterPro" id="IPR002156">
    <property type="entry name" value="RNaseH_domain"/>
</dbReference>
<feature type="domain" description="RNase H type-1" evidence="4">
    <location>
        <begin position="979"/>
        <end position="1125"/>
    </location>
</feature>